<name>A0A251SMU5_HELAN</name>
<gene>
    <name evidence="1" type="ORF">HannXRQ_Chr13g0388071</name>
</gene>
<dbReference type="EMBL" id="CM007902">
    <property type="protein sequence ID" value="OTG00175.1"/>
    <property type="molecule type" value="Genomic_DNA"/>
</dbReference>
<evidence type="ECO:0000313" key="1">
    <source>
        <dbReference type="EMBL" id="OTG00175.1"/>
    </source>
</evidence>
<dbReference type="InParanoid" id="A0A251SMU5"/>
<proteinExistence type="predicted"/>
<reference evidence="2" key="1">
    <citation type="journal article" date="2017" name="Nature">
        <title>The sunflower genome provides insights into oil metabolism, flowering and Asterid evolution.</title>
        <authorList>
            <person name="Badouin H."/>
            <person name="Gouzy J."/>
            <person name="Grassa C.J."/>
            <person name="Murat F."/>
            <person name="Staton S.E."/>
            <person name="Cottret L."/>
            <person name="Lelandais-Briere C."/>
            <person name="Owens G.L."/>
            <person name="Carrere S."/>
            <person name="Mayjonade B."/>
            <person name="Legrand L."/>
            <person name="Gill N."/>
            <person name="Kane N.C."/>
            <person name="Bowers J.E."/>
            <person name="Hubner S."/>
            <person name="Bellec A."/>
            <person name="Berard A."/>
            <person name="Berges H."/>
            <person name="Blanchet N."/>
            <person name="Boniface M.C."/>
            <person name="Brunel D."/>
            <person name="Catrice O."/>
            <person name="Chaidir N."/>
            <person name="Claudel C."/>
            <person name="Donnadieu C."/>
            <person name="Faraut T."/>
            <person name="Fievet G."/>
            <person name="Helmstetter N."/>
            <person name="King M."/>
            <person name="Knapp S.J."/>
            <person name="Lai Z."/>
            <person name="Le Paslier M.C."/>
            <person name="Lippi Y."/>
            <person name="Lorenzon L."/>
            <person name="Mandel J.R."/>
            <person name="Marage G."/>
            <person name="Marchand G."/>
            <person name="Marquand E."/>
            <person name="Bret-Mestries E."/>
            <person name="Morien E."/>
            <person name="Nambeesan S."/>
            <person name="Nguyen T."/>
            <person name="Pegot-Espagnet P."/>
            <person name="Pouilly N."/>
            <person name="Raftis F."/>
            <person name="Sallet E."/>
            <person name="Schiex T."/>
            <person name="Thomas J."/>
            <person name="Vandecasteele C."/>
            <person name="Vares D."/>
            <person name="Vear F."/>
            <person name="Vautrin S."/>
            <person name="Crespi M."/>
            <person name="Mangin B."/>
            <person name="Burke J.M."/>
            <person name="Salse J."/>
            <person name="Munos S."/>
            <person name="Vincourt P."/>
            <person name="Rieseberg L.H."/>
            <person name="Langlade N.B."/>
        </authorList>
    </citation>
    <scope>NUCLEOTIDE SEQUENCE [LARGE SCALE GENOMIC DNA]</scope>
    <source>
        <strain evidence="2">cv. SF193</strain>
    </source>
</reference>
<evidence type="ECO:0000313" key="2">
    <source>
        <dbReference type="Proteomes" id="UP000215914"/>
    </source>
</evidence>
<dbReference type="Proteomes" id="UP000215914">
    <property type="component" value="Chromosome 13"/>
</dbReference>
<keyword evidence="2" id="KW-1185">Reference proteome</keyword>
<dbReference type="AlphaFoldDB" id="A0A251SMU5"/>
<sequence length="80" mass="9330">MAATGNMVHQQVHSQCILSTVSTLLHVRRFIPVSVIWTHLMHRVIWFINRWSGSLVQVWQLCFLINRDSRHNLLLLIGSI</sequence>
<accession>A0A251SMU5</accession>
<protein>
    <submittedName>
        <fullName evidence="1">Uncharacterized protein</fullName>
    </submittedName>
</protein>
<organism evidence="1 2">
    <name type="scientific">Helianthus annuus</name>
    <name type="common">Common sunflower</name>
    <dbReference type="NCBI Taxonomy" id="4232"/>
    <lineage>
        <taxon>Eukaryota</taxon>
        <taxon>Viridiplantae</taxon>
        <taxon>Streptophyta</taxon>
        <taxon>Embryophyta</taxon>
        <taxon>Tracheophyta</taxon>
        <taxon>Spermatophyta</taxon>
        <taxon>Magnoliopsida</taxon>
        <taxon>eudicotyledons</taxon>
        <taxon>Gunneridae</taxon>
        <taxon>Pentapetalae</taxon>
        <taxon>asterids</taxon>
        <taxon>campanulids</taxon>
        <taxon>Asterales</taxon>
        <taxon>Asteraceae</taxon>
        <taxon>Asteroideae</taxon>
        <taxon>Heliantheae alliance</taxon>
        <taxon>Heliantheae</taxon>
        <taxon>Helianthus</taxon>
    </lineage>
</organism>